<organism evidence="12 13">
    <name type="scientific">Plasmopara halstedii</name>
    <name type="common">Downy mildew of sunflower</name>
    <dbReference type="NCBI Taxonomy" id="4781"/>
    <lineage>
        <taxon>Eukaryota</taxon>
        <taxon>Sar</taxon>
        <taxon>Stramenopiles</taxon>
        <taxon>Oomycota</taxon>
        <taxon>Peronosporomycetes</taxon>
        <taxon>Peronosporales</taxon>
        <taxon>Peronosporaceae</taxon>
        <taxon>Plasmopara</taxon>
    </lineage>
</organism>
<dbReference type="STRING" id="4781.A0A0P1AE71"/>
<keyword evidence="12" id="KW-0269">Exonuclease</keyword>
<keyword evidence="12" id="KW-0540">Nuclease</keyword>
<dbReference type="GO" id="GO:0003723">
    <property type="term" value="F:RNA binding"/>
    <property type="evidence" value="ECO:0007669"/>
    <property type="project" value="UniProtKB-KW"/>
</dbReference>
<dbReference type="GO" id="GO:0006364">
    <property type="term" value="P:rRNA processing"/>
    <property type="evidence" value="ECO:0007669"/>
    <property type="project" value="UniProtKB-KW"/>
</dbReference>
<dbReference type="RefSeq" id="XP_024575038.1">
    <property type="nucleotide sequence ID" value="XM_024724130.1"/>
</dbReference>
<evidence type="ECO:0000259" key="10">
    <source>
        <dbReference type="Pfam" id="PF01138"/>
    </source>
</evidence>
<dbReference type="PANTHER" id="PTHR11953:SF2">
    <property type="entry name" value="EXOSOME COMPLEX COMPONENT MTR3"/>
    <property type="match status" value="1"/>
</dbReference>
<dbReference type="InterPro" id="IPR015847">
    <property type="entry name" value="ExoRNase_PH_dom2"/>
</dbReference>
<keyword evidence="12" id="KW-0378">Hydrolase</keyword>
<dbReference type="CDD" id="cd11371">
    <property type="entry name" value="RNase_PH_MTR3"/>
    <property type="match status" value="1"/>
</dbReference>
<keyword evidence="8" id="KW-0539">Nucleus</keyword>
<dbReference type="GO" id="GO:0005730">
    <property type="term" value="C:nucleolus"/>
    <property type="evidence" value="ECO:0007669"/>
    <property type="project" value="TreeGrafter"/>
</dbReference>
<dbReference type="Gene3D" id="3.30.230.70">
    <property type="entry name" value="GHMP Kinase, N-terminal domain"/>
    <property type="match status" value="1"/>
</dbReference>
<keyword evidence="6" id="KW-0271">Exosome</keyword>
<dbReference type="GO" id="GO:0016075">
    <property type="term" value="P:rRNA catabolic process"/>
    <property type="evidence" value="ECO:0007669"/>
    <property type="project" value="TreeGrafter"/>
</dbReference>
<evidence type="ECO:0000256" key="2">
    <source>
        <dbReference type="ARBA" id="ARBA00004496"/>
    </source>
</evidence>
<feature type="region of interest" description="Disordered" evidence="9">
    <location>
        <begin position="1"/>
        <end position="26"/>
    </location>
</feature>
<evidence type="ECO:0000313" key="13">
    <source>
        <dbReference type="Proteomes" id="UP000054928"/>
    </source>
</evidence>
<comment type="similarity">
    <text evidence="3">Belongs to the RNase PH family.</text>
</comment>
<evidence type="ECO:0000313" key="12">
    <source>
        <dbReference type="EMBL" id="CEG38669.1"/>
    </source>
</evidence>
<protein>
    <submittedName>
        <fullName evidence="12">Exosome complex exonuclease mtr3-like protein</fullName>
    </submittedName>
</protein>
<proteinExistence type="inferred from homology"/>
<evidence type="ECO:0000256" key="7">
    <source>
        <dbReference type="ARBA" id="ARBA00022884"/>
    </source>
</evidence>
<feature type="compositionally biased region" description="Basic and acidic residues" evidence="9">
    <location>
        <begin position="12"/>
        <end position="26"/>
    </location>
</feature>
<dbReference type="GO" id="GO:0000177">
    <property type="term" value="C:cytoplasmic exosome (RNase complex)"/>
    <property type="evidence" value="ECO:0007669"/>
    <property type="project" value="TreeGrafter"/>
</dbReference>
<dbReference type="Proteomes" id="UP000054928">
    <property type="component" value="Unassembled WGS sequence"/>
</dbReference>
<keyword evidence="7" id="KW-0694">RNA-binding</keyword>
<dbReference type="GO" id="GO:0000176">
    <property type="term" value="C:nuclear exosome (RNase complex)"/>
    <property type="evidence" value="ECO:0007669"/>
    <property type="project" value="TreeGrafter"/>
</dbReference>
<keyword evidence="13" id="KW-1185">Reference proteome</keyword>
<accession>A0A0P1AE71</accession>
<evidence type="ECO:0000256" key="8">
    <source>
        <dbReference type="ARBA" id="ARBA00023242"/>
    </source>
</evidence>
<dbReference type="InterPro" id="IPR027408">
    <property type="entry name" value="PNPase/RNase_PH_dom_sf"/>
</dbReference>
<feature type="domain" description="Exoribonuclease phosphorolytic" evidence="10">
    <location>
        <begin position="31"/>
        <end position="160"/>
    </location>
</feature>
<keyword evidence="5" id="KW-0698">rRNA processing</keyword>
<dbReference type="EMBL" id="CCYD01000322">
    <property type="protein sequence ID" value="CEG38669.1"/>
    <property type="molecule type" value="Genomic_DNA"/>
</dbReference>
<dbReference type="GO" id="GO:0071051">
    <property type="term" value="P:poly(A)-dependent snoRNA 3'-end processing"/>
    <property type="evidence" value="ECO:0007669"/>
    <property type="project" value="TreeGrafter"/>
</dbReference>
<dbReference type="SUPFAM" id="SSF54211">
    <property type="entry name" value="Ribosomal protein S5 domain 2-like"/>
    <property type="match status" value="1"/>
</dbReference>
<dbReference type="Pfam" id="PF03725">
    <property type="entry name" value="RNase_PH_C"/>
    <property type="match status" value="1"/>
</dbReference>
<dbReference type="PANTHER" id="PTHR11953">
    <property type="entry name" value="EXOSOME COMPLEX COMPONENT"/>
    <property type="match status" value="1"/>
</dbReference>
<evidence type="ECO:0000256" key="9">
    <source>
        <dbReference type="SAM" id="MobiDB-lite"/>
    </source>
</evidence>
<dbReference type="GeneID" id="36403784"/>
<dbReference type="InterPro" id="IPR001247">
    <property type="entry name" value="ExoRNase_PH_dom1"/>
</dbReference>
<dbReference type="GO" id="GO:0071028">
    <property type="term" value="P:nuclear mRNA surveillance"/>
    <property type="evidence" value="ECO:0007669"/>
    <property type="project" value="TreeGrafter"/>
</dbReference>
<dbReference type="InterPro" id="IPR020568">
    <property type="entry name" value="Ribosomal_Su5_D2-typ_SF"/>
</dbReference>
<reference evidence="13" key="1">
    <citation type="submission" date="2014-09" db="EMBL/GenBank/DDBJ databases">
        <authorList>
            <person name="Sharma Rahul"/>
            <person name="Thines Marco"/>
        </authorList>
    </citation>
    <scope>NUCLEOTIDE SEQUENCE [LARGE SCALE GENOMIC DNA]</scope>
</reference>
<dbReference type="Pfam" id="PF01138">
    <property type="entry name" value="RNase_PH"/>
    <property type="match status" value="1"/>
</dbReference>
<evidence type="ECO:0000256" key="5">
    <source>
        <dbReference type="ARBA" id="ARBA00022552"/>
    </source>
</evidence>
<dbReference type="SUPFAM" id="SSF55666">
    <property type="entry name" value="Ribonuclease PH domain 2-like"/>
    <property type="match status" value="1"/>
</dbReference>
<evidence type="ECO:0000256" key="3">
    <source>
        <dbReference type="ARBA" id="ARBA00006678"/>
    </source>
</evidence>
<dbReference type="GO" id="GO:0004527">
    <property type="term" value="F:exonuclease activity"/>
    <property type="evidence" value="ECO:0007669"/>
    <property type="project" value="UniProtKB-KW"/>
</dbReference>
<sequence length="247" mass="26823">MQNCYYPQPTQPRKDDAPLKRPDTVRVSPDEMRRPFMQLDAVSGAAGSAYVELGRTRVICAVYGPRNDTRPRREFSKDGQLVCDVKFAPFAEEMTRRERGQDSDEMELSAILEEALTPAVMLHKLPKCVLSVFLTVLEDDGGVIAASINCASLALADAAVEMYDVVTASSAGVVNGTVLLDPLKEEEQSGQGKLALAYMPSVGRVTFMLQSGKIHHTQLQEAVDLCTDACTGVTRSLVTASLVQALI</sequence>
<dbReference type="OMA" id="MCCVYGP"/>
<name>A0A0P1AE71_PLAHL</name>
<dbReference type="InterPro" id="IPR050080">
    <property type="entry name" value="RNase_PH"/>
</dbReference>
<dbReference type="OrthoDB" id="2504340at2759"/>
<keyword evidence="4" id="KW-0963">Cytoplasm</keyword>
<comment type="subcellular location">
    <subcellularLocation>
        <location evidence="2">Cytoplasm</location>
    </subcellularLocation>
    <subcellularLocation>
        <location evidence="1">Nucleus</location>
    </subcellularLocation>
</comment>
<dbReference type="InterPro" id="IPR036345">
    <property type="entry name" value="ExoRNase_PH_dom2_sf"/>
</dbReference>
<evidence type="ECO:0000256" key="1">
    <source>
        <dbReference type="ARBA" id="ARBA00004123"/>
    </source>
</evidence>
<dbReference type="AlphaFoldDB" id="A0A0P1AE71"/>
<feature type="domain" description="Exoribonuclease phosphorolytic" evidence="11">
    <location>
        <begin position="164"/>
        <end position="225"/>
    </location>
</feature>
<evidence type="ECO:0000256" key="6">
    <source>
        <dbReference type="ARBA" id="ARBA00022835"/>
    </source>
</evidence>
<evidence type="ECO:0000259" key="11">
    <source>
        <dbReference type="Pfam" id="PF03725"/>
    </source>
</evidence>
<evidence type="ECO:0000256" key="4">
    <source>
        <dbReference type="ARBA" id="ARBA00022490"/>
    </source>
</evidence>
<dbReference type="GO" id="GO:0034475">
    <property type="term" value="P:U4 snRNA 3'-end processing"/>
    <property type="evidence" value="ECO:0007669"/>
    <property type="project" value="TreeGrafter"/>
</dbReference>